<organism evidence="1 2">
    <name type="scientific">Dentiscutata erythropus</name>
    <dbReference type="NCBI Taxonomy" id="1348616"/>
    <lineage>
        <taxon>Eukaryota</taxon>
        <taxon>Fungi</taxon>
        <taxon>Fungi incertae sedis</taxon>
        <taxon>Mucoromycota</taxon>
        <taxon>Glomeromycotina</taxon>
        <taxon>Glomeromycetes</taxon>
        <taxon>Diversisporales</taxon>
        <taxon>Gigasporaceae</taxon>
        <taxon>Dentiscutata</taxon>
    </lineage>
</organism>
<dbReference type="Proteomes" id="UP000789405">
    <property type="component" value="Unassembled WGS sequence"/>
</dbReference>
<reference evidence="1" key="1">
    <citation type="submission" date="2021-06" db="EMBL/GenBank/DDBJ databases">
        <authorList>
            <person name="Kallberg Y."/>
            <person name="Tangrot J."/>
            <person name="Rosling A."/>
        </authorList>
    </citation>
    <scope>NUCLEOTIDE SEQUENCE</scope>
    <source>
        <strain evidence="1">MA453B</strain>
    </source>
</reference>
<keyword evidence="2" id="KW-1185">Reference proteome</keyword>
<comment type="caution">
    <text evidence="1">The sequence shown here is derived from an EMBL/GenBank/DDBJ whole genome shotgun (WGS) entry which is preliminary data.</text>
</comment>
<evidence type="ECO:0000313" key="1">
    <source>
        <dbReference type="EMBL" id="CAG8813218.1"/>
    </source>
</evidence>
<name>A0A9N9K945_9GLOM</name>
<sequence>QHNFQGFGLGFNLNIKLKVFLDILLIYFGQSTDNPSLRIKTATSGFITTPIQSENNSNSETFSTAAIIVKSTCSSSNFSKTALVAKSTHLTSNTIHNLSTETITNTIVTTTHNPTNIVSILNNINTNTNSNPYDEFFINILSDLSNMSGQRTSTRITHQISTLIDMRDRNNNENNRH</sequence>
<evidence type="ECO:0000313" key="2">
    <source>
        <dbReference type="Proteomes" id="UP000789405"/>
    </source>
</evidence>
<accession>A0A9N9K945</accession>
<dbReference type="AlphaFoldDB" id="A0A9N9K945"/>
<dbReference type="EMBL" id="CAJVPY010049839">
    <property type="protein sequence ID" value="CAG8813218.1"/>
    <property type="molecule type" value="Genomic_DNA"/>
</dbReference>
<proteinExistence type="predicted"/>
<feature type="non-terminal residue" evidence="1">
    <location>
        <position position="177"/>
    </location>
</feature>
<gene>
    <name evidence="1" type="ORF">DERYTH_LOCUS25759</name>
</gene>
<protein>
    <submittedName>
        <fullName evidence="1">16270_t:CDS:1</fullName>
    </submittedName>
</protein>
<feature type="non-terminal residue" evidence="1">
    <location>
        <position position="1"/>
    </location>
</feature>